<keyword evidence="1" id="KW-0472">Membrane</keyword>
<dbReference type="PATRIC" id="fig|570156.3.peg.1054"/>
<name>A0A0P7DXZ9_9GAMM</name>
<organism evidence="2 3">
    <name type="scientific">Pseudoalteromonas lipolytica</name>
    <dbReference type="NCBI Taxonomy" id="570156"/>
    <lineage>
        <taxon>Bacteria</taxon>
        <taxon>Pseudomonadati</taxon>
        <taxon>Pseudomonadota</taxon>
        <taxon>Gammaproteobacteria</taxon>
        <taxon>Alteromonadales</taxon>
        <taxon>Pseudoalteromonadaceae</taxon>
        <taxon>Pseudoalteromonas</taxon>
    </lineage>
</organism>
<dbReference type="AlphaFoldDB" id="A0A0P7DXZ9"/>
<comment type="caution">
    <text evidence="2">The sequence shown here is derived from an EMBL/GenBank/DDBJ whole genome shotgun (WGS) entry which is preliminary data.</text>
</comment>
<dbReference type="Proteomes" id="UP000050378">
    <property type="component" value="Unassembled WGS sequence"/>
</dbReference>
<gene>
    <name evidence="2" type="ORF">AOG27_15675</name>
</gene>
<protein>
    <submittedName>
        <fullName evidence="2">Activity regulator of membrane protease YbbK</fullName>
    </submittedName>
</protein>
<accession>A0A0P7DXZ9</accession>
<evidence type="ECO:0000256" key="1">
    <source>
        <dbReference type="SAM" id="Phobius"/>
    </source>
</evidence>
<dbReference type="STRING" id="570156.AOG27_15675"/>
<dbReference type="GO" id="GO:0008233">
    <property type="term" value="F:peptidase activity"/>
    <property type="evidence" value="ECO:0007669"/>
    <property type="project" value="UniProtKB-KW"/>
</dbReference>
<evidence type="ECO:0000313" key="3">
    <source>
        <dbReference type="Proteomes" id="UP000050378"/>
    </source>
</evidence>
<keyword evidence="2" id="KW-0645">Protease</keyword>
<evidence type="ECO:0000313" key="2">
    <source>
        <dbReference type="EMBL" id="KPM82429.1"/>
    </source>
</evidence>
<proteinExistence type="predicted"/>
<dbReference type="RefSeq" id="WP_054553951.1">
    <property type="nucleotide sequence ID" value="NZ_LJTC01000011.1"/>
</dbReference>
<reference evidence="2 3" key="1">
    <citation type="submission" date="2015-09" db="EMBL/GenBank/DDBJ databases">
        <title>Draft Genome Sequence of Pseudoalteromonas lipolytica UCD-48B.</title>
        <authorList>
            <person name="Krusor M."/>
            <person name="Coil D.A."/>
            <person name="Lang J.M."/>
            <person name="Eisen J.A."/>
            <person name="Alexiev A."/>
        </authorList>
    </citation>
    <scope>NUCLEOTIDE SEQUENCE [LARGE SCALE GENOMIC DNA]</scope>
    <source>
        <strain evidence="2 3">UCD-48B</strain>
    </source>
</reference>
<dbReference type="EMBL" id="LJTC01000011">
    <property type="protein sequence ID" value="KPM82429.1"/>
    <property type="molecule type" value="Genomic_DNA"/>
</dbReference>
<keyword evidence="1" id="KW-0812">Transmembrane</keyword>
<keyword evidence="2" id="KW-0378">Hydrolase</keyword>
<feature type="transmembrane region" description="Helical" evidence="1">
    <location>
        <begin position="6"/>
        <end position="26"/>
    </location>
</feature>
<dbReference type="OrthoDB" id="7863671at2"/>
<sequence length="150" mass="16402">MAFLDTHLAEALMIIGVIALIVEVAVLGMSTYVLLFLGLSLFASGLLMNIGLLDTSYTTALWSNIVFTLGFALVLWKPLKRMQDKTDTTPIHSDFAELTFVVNADVDDKGLTTHQYSGITWQLKSHFPIAAGSTVKVTDKQVGVLWVEAI</sequence>
<keyword evidence="1" id="KW-1133">Transmembrane helix</keyword>
<feature type="transmembrane region" description="Helical" evidence="1">
    <location>
        <begin position="59"/>
        <end position="76"/>
    </location>
</feature>
<dbReference type="GO" id="GO:0006508">
    <property type="term" value="P:proteolysis"/>
    <property type="evidence" value="ECO:0007669"/>
    <property type="project" value="UniProtKB-KW"/>
</dbReference>